<accession>A0AAP0RVY5</accession>
<protein>
    <recommendedName>
        <fullName evidence="10">PGG domain-containing protein</fullName>
    </recommendedName>
</protein>
<dbReference type="InterPro" id="IPR026961">
    <property type="entry name" value="PGG_dom"/>
</dbReference>
<evidence type="ECO:0000256" key="4">
    <source>
        <dbReference type="ARBA" id="ARBA00022989"/>
    </source>
</evidence>
<dbReference type="PANTHER" id="PTHR24186">
    <property type="entry name" value="PROTEIN PHOSPHATASE 1 REGULATORY SUBUNIT"/>
    <property type="match status" value="1"/>
</dbReference>
<dbReference type="EMBL" id="JBBPBK010000006">
    <property type="protein sequence ID" value="KAK9282721.1"/>
    <property type="molecule type" value="Genomic_DNA"/>
</dbReference>
<feature type="transmembrane region" description="Helical" evidence="9">
    <location>
        <begin position="612"/>
        <end position="634"/>
    </location>
</feature>
<evidence type="ECO:0000256" key="1">
    <source>
        <dbReference type="ARBA" id="ARBA00004141"/>
    </source>
</evidence>
<dbReference type="SUPFAM" id="SSF48403">
    <property type="entry name" value="Ankyrin repeat"/>
    <property type="match status" value="2"/>
</dbReference>
<feature type="domain" description="PGG" evidence="10">
    <location>
        <begin position="498"/>
        <end position="605"/>
    </location>
</feature>
<keyword evidence="3" id="KW-0677">Repeat</keyword>
<dbReference type="PROSITE" id="PS50297">
    <property type="entry name" value="ANK_REP_REGION"/>
    <property type="match status" value="2"/>
</dbReference>
<dbReference type="AlphaFoldDB" id="A0AAP0RVY5"/>
<dbReference type="Proteomes" id="UP001415857">
    <property type="component" value="Unassembled WGS sequence"/>
</dbReference>
<keyword evidence="12" id="KW-1185">Reference proteome</keyword>
<dbReference type="Pfam" id="PF00023">
    <property type="entry name" value="Ank"/>
    <property type="match status" value="1"/>
</dbReference>
<keyword evidence="2 9" id="KW-0812">Transmembrane</keyword>
<sequence>MDSRSSEIETAVEATSSGCNNENASLADSSNQHIARAHADTSNQTECITCMNPKLYKYAERGAIVVVPDEEMGETNDHRAETRGDVNAYTVNKTDLPFLLTPTKNTVLHIYITAQCEKEESTDFVSGILRDCPQLLWQANAKGDTLLHIAARYGRVQTVELLWRAFHENELEEGYFGPAQQMLSRKTNKDKDTALHDAVRFNNAGVVQILTTEDPGFSYRANAAGETPLYLAAERRFGDLVSQILRKCISPTYGGPNETTALHAAVINNDEGMTKKILQMNGALTKEADGQGWTPLHYAARFGYLPIVKMLLEKDESSNDISAAYRADRVGRTALHIAAALGHHRIMKKIISSYPDCCELVDKRGWNVLHFAIDGHNFRAIKVVTANPSLTHLLNEKNIEGNTPLHQLAVSGCFNITLLQHQRVDKMAFNKKNLNALDIGFAVERWFGGLGFIREVRFIENLELAGVRKGQRNITYQDGSVEESMKGIMANDDSDQGRQQTDLIVATLIATVTFAAGFTMPGGYITDKGPDQGTAILRRKVAFKAFVISDAIAMLLSSYSVTIHLLAPAIRSKARFRYLLGMAFPVNMYAVGAMVVAFVTGLYAVLENSSGLANAICVIAGIIVIYFFYLLYICKGGNCALIRLLTIKYAQKHAPVGTKYLRAMDAIYQPILQPSSLL</sequence>
<feature type="transmembrane region" description="Helical" evidence="9">
    <location>
        <begin position="579"/>
        <end position="606"/>
    </location>
</feature>
<dbReference type="InterPro" id="IPR002110">
    <property type="entry name" value="Ankyrin_rpt"/>
</dbReference>
<dbReference type="SMART" id="SM00248">
    <property type="entry name" value="ANK"/>
    <property type="match status" value="8"/>
</dbReference>
<evidence type="ECO:0000259" key="10">
    <source>
        <dbReference type="Pfam" id="PF13962"/>
    </source>
</evidence>
<dbReference type="Gene3D" id="1.25.40.20">
    <property type="entry name" value="Ankyrin repeat-containing domain"/>
    <property type="match status" value="2"/>
</dbReference>
<feature type="region of interest" description="Disordered" evidence="8">
    <location>
        <begin position="1"/>
        <end position="32"/>
    </location>
</feature>
<feature type="transmembrane region" description="Helical" evidence="9">
    <location>
        <begin position="545"/>
        <end position="567"/>
    </location>
</feature>
<gene>
    <name evidence="11" type="ORF">L1049_010941</name>
</gene>
<dbReference type="InterPro" id="IPR036770">
    <property type="entry name" value="Ankyrin_rpt-contain_sf"/>
</dbReference>
<evidence type="ECO:0000256" key="2">
    <source>
        <dbReference type="ARBA" id="ARBA00022692"/>
    </source>
</evidence>
<evidence type="ECO:0000256" key="7">
    <source>
        <dbReference type="PROSITE-ProRule" id="PRU00023"/>
    </source>
</evidence>
<dbReference type="GO" id="GO:0005886">
    <property type="term" value="C:plasma membrane"/>
    <property type="evidence" value="ECO:0007669"/>
    <property type="project" value="TreeGrafter"/>
</dbReference>
<dbReference type="Pfam" id="PF12796">
    <property type="entry name" value="Ank_2"/>
    <property type="match status" value="2"/>
</dbReference>
<reference evidence="11 12" key="1">
    <citation type="journal article" date="2024" name="Plant J.">
        <title>Genome sequences and population genomics reveal climatic adaptation and genomic divergence between two closely related sweetgum species.</title>
        <authorList>
            <person name="Xu W.Q."/>
            <person name="Ren C.Q."/>
            <person name="Zhang X.Y."/>
            <person name="Comes H.P."/>
            <person name="Liu X.H."/>
            <person name="Li Y.G."/>
            <person name="Kettle C.J."/>
            <person name="Jalonen R."/>
            <person name="Gaisberger H."/>
            <person name="Ma Y.Z."/>
            <person name="Qiu Y.X."/>
        </authorList>
    </citation>
    <scope>NUCLEOTIDE SEQUENCE [LARGE SCALE GENOMIC DNA]</scope>
    <source>
        <strain evidence="11">Hangzhou</strain>
    </source>
</reference>
<keyword evidence="4 9" id="KW-1133">Transmembrane helix</keyword>
<feature type="transmembrane region" description="Helical" evidence="9">
    <location>
        <begin position="503"/>
        <end position="525"/>
    </location>
</feature>
<evidence type="ECO:0000256" key="9">
    <source>
        <dbReference type="SAM" id="Phobius"/>
    </source>
</evidence>
<keyword evidence="5 7" id="KW-0040">ANK repeat</keyword>
<keyword evidence="6 9" id="KW-0472">Membrane</keyword>
<proteinExistence type="predicted"/>
<evidence type="ECO:0000256" key="3">
    <source>
        <dbReference type="ARBA" id="ARBA00022737"/>
    </source>
</evidence>
<feature type="repeat" description="ANK" evidence="7">
    <location>
        <begin position="291"/>
        <end position="323"/>
    </location>
</feature>
<evidence type="ECO:0000313" key="11">
    <source>
        <dbReference type="EMBL" id="KAK9282721.1"/>
    </source>
</evidence>
<organism evidence="11 12">
    <name type="scientific">Liquidambar formosana</name>
    <name type="common">Formosan gum</name>
    <dbReference type="NCBI Taxonomy" id="63359"/>
    <lineage>
        <taxon>Eukaryota</taxon>
        <taxon>Viridiplantae</taxon>
        <taxon>Streptophyta</taxon>
        <taxon>Embryophyta</taxon>
        <taxon>Tracheophyta</taxon>
        <taxon>Spermatophyta</taxon>
        <taxon>Magnoliopsida</taxon>
        <taxon>eudicotyledons</taxon>
        <taxon>Gunneridae</taxon>
        <taxon>Pentapetalae</taxon>
        <taxon>Saxifragales</taxon>
        <taxon>Altingiaceae</taxon>
        <taxon>Liquidambar</taxon>
    </lineage>
</organism>
<name>A0AAP0RVY5_LIQFO</name>
<comment type="caution">
    <text evidence="11">The sequence shown here is derived from an EMBL/GenBank/DDBJ whole genome shotgun (WGS) entry which is preliminary data.</text>
</comment>
<evidence type="ECO:0000256" key="8">
    <source>
        <dbReference type="SAM" id="MobiDB-lite"/>
    </source>
</evidence>
<feature type="repeat" description="ANK" evidence="7">
    <location>
        <begin position="142"/>
        <end position="162"/>
    </location>
</feature>
<dbReference type="PROSITE" id="PS50088">
    <property type="entry name" value="ANK_REPEAT"/>
    <property type="match status" value="2"/>
</dbReference>
<evidence type="ECO:0000256" key="6">
    <source>
        <dbReference type="ARBA" id="ARBA00023136"/>
    </source>
</evidence>
<dbReference type="Pfam" id="PF13962">
    <property type="entry name" value="PGG"/>
    <property type="match status" value="1"/>
</dbReference>
<evidence type="ECO:0000313" key="12">
    <source>
        <dbReference type="Proteomes" id="UP001415857"/>
    </source>
</evidence>
<comment type="subcellular location">
    <subcellularLocation>
        <location evidence="1">Membrane</location>
        <topology evidence="1">Multi-pass membrane protein</topology>
    </subcellularLocation>
</comment>
<dbReference type="PANTHER" id="PTHR24186:SF36">
    <property type="entry name" value="SERINE_THREONINE-PROTEIN PHOSPHATASE 6 REGULATORY ANKYRIN REPEAT SUBUNIT A-LIKE"/>
    <property type="match status" value="1"/>
</dbReference>
<evidence type="ECO:0000256" key="5">
    <source>
        <dbReference type="ARBA" id="ARBA00023043"/>
    </source>
</evidence>
<feature type="compositionally biased region" description="Polar residues" evidence="8">
    <location>
        <begin position="13"/>
        <end position="32"/>
    </location>
</feature>